<dbReference type="OrthoDB" id="333135at2759"/>
<organism evidence="2 3">
    <name type="scientific">Toxoplasma gondii GAB2-2007-GAL-DOM2</name>
    <dbReference type="NCBI Taxonomy" id="1130820"/>
    <lineage>
        <taxon>Eukaryota</taxon>
        <taxon>Sar</taxon>
        <taxon>Alveolata</taxon>
        <taxon>Apicomplexa</taxon>
        <taxon>Conoidasida</taxon>
        <taxon>Coccidia</taxon>
        <taxon>Eucoccidiorida</taxon>
        <taxon>Eimeriorina</taxon>
        <taxon>Sarcocystidae</taxon>
        <taxon>Toxoplasma</taxon>
    </lineage>
</organism>
<name>A0A086KMN5_TOXGO</name>
<evidence type="ECO:0000313" key="3">
    <source>
        <dbReference type="Proteomes" id="UP000028837"/>
    </source>
</evidence>
<sequence>MSAICRPRLALAAAKAAAARLRPGPSESRAAAFAENWQASGKPQWARVCEERHFPMLQKLQPCFPLYRDVLAAMEQADFKPAGLVVNSEAQAKLGEFFLCCACALRPQEVESAGADNAALLRVAQRTAEKDFEPWLQEVRSFVSDFDATLADQVEAAALLRAHDEGRFWEASFAAAAPDLFDALVAAAEKADAETVNRSDESSSSPSLSSVSSPPLSSSASSPPSCPPSSCGTSSSVSFSESSPPSGSSPSVSVASSPSSSEPASSSLRGEETESSSEPTELEKAIVSENEDLAVQIYERWLVAVSQPIKRELRDALSHFGLLVVKEELEEAARSRGKE</sequence>
<comment type="caution">
    <text evidence="2">The sequence shown here is derived from an EMBL/GenBank/DDBJ whole genome shotgun (WGS) entry which is preliminary data.</text>
</comment>
<feature type="compositionally biased region" description="Low complexity" evidence="1">
    <location>
        <begin position="202"/>
        <end position="267"/>
    </location>
</feature>
<dbReference type="EMBL" id="AHZU02000343">
    <property type="protein sequence ID" value="KFG45653.1"/>
    <property type="molecule type" value="Genomic_DNA"/>
</dbReference>
<reference evidence="2 3" key="1">
    <citation type="submission" date="2014-02" db="EMBL/GenBank/DDBJ databases">
        <authorList>
            <person name="Sibley D."/>
            <person name="Venepally P."/>
            <person name="Karamycheva S."/>
            <person name="Hadjithomas M."/>
            <person name="Khan A."/>
            <person name="Brunk B."/>
            <person name="Roos D."/>
            <person name="Caler E."/>
            <person name="Lorenzi H."/>
        </authorList>
    </citation>
    <scope>NUCLEOTIDE SEQUENCE [LARGE SCALE GENOMIC DNA]</scope>
    <source>
        <strain evidence="2 3">GAB2-2007-GAL-DOM2</strain>
    </source>
</reference>
<accession>A0A086KMN5</accession>
<dbReference type="SMR" id="A0A086KMN5"/>
<dbReference type="AlphaFoldDB" id="A0A086KMN5"/>
<feature type="region of interest" description="Disordered" evidence="1">
    <location>
        <begin position="194"/>
        <end position="285"/>
    </location>
</feature>
<evidence type="ECO:0000256" key="1">
    <source>
        <dbReference type="SAM" id="MobiDB-lite"/>
    </source>
</evidence>
<dbReference type="VEuPathDB" id="ToxoDB:TGDOM2_224730"/>
<proteinExistence type="predicted"/>
<protein>
    <submittedName>
        <fullName evidence="2">Uncharacterized protein</fullName>
    </submittedName>
</protein>
<dbReference type="Proteomes" id="UP000028837">
    <property type="component" value="Unassembled WGS sequence"/>
</dbReference>
<gene>
    <name evidence="2" type="ORF">TGDOM2_224730</name>
</gene>
<evidence type="ECO:0000313" key="2">
    <source>
        <dbReference type="EMBL" id="KFG45653.1"/>
    </source>
</evidence>